<gene>
    <name evidence="2" type="ORF">LSTR_LSTR003798</name>
</gene>
<sequence>MQPTSDCASFSDNSGQTQNAFIFLRNACKVHKIQNKNKNSTKHKRPWRCESAGLDRGSMKTTAGRGASTDRRVGSQRSQALRHLEAAQGITWLCLKNTIKTVAPTSRGQRTAAHTHANGEEKPMPQEVFPTTKDSKRTSLPSGVTRSRPQDAKEY</sequence>
<reference evidence="2 3" key="1">
    <citation type="journal article" date="2017" name="Gigascience">
        <title>Genome sequence of the small brown planthopper, Laodelphax striatellus.</title>
        <authorList>
            <person name="Zhu J."/>
            <person name="Jiang F."/>
            <person name="Wang X."/>
            <person name="Yang P."/>
            <person name="Bao Y."/>
            <person name="Zhao W."/>
            <person name="Wang W."/>
            <person name="Lu H."/>
            <person name="Wang Q."/>
            <person name="Cui N."/>
            <person name="Li J."/>
            <person name="Chen X."/>
            <person name="Luo L."/>
            <person name="Yu J."/>
            <person name="Kang L."/>
            <person name="Cui F."/>
        </authorList>
    </citation>
    <scope>NUCLEOTIDE SEQUENCE [LARGE SCALE GENOMIC DNA]</scope>
    <source>
        <strain evidence="2">Lst14</strain>
    </source>
</reference>
<protein>
    <submittedName>
        <fullName evidence="2">Uncharacterized protein</fullName>
    </submittedName>
</protein>
<dbReference type="EMBL" id="QKKF02011224">
    <property type="protein sequence ID" value="RZF44158.1"/>
    <property type="molecule type" value="Genomic_DNA"/>
</dbReference>
<feature type="compositionally biased region" description="Basic residues" evidence="1">
    <location>
        <begin position="35"/>
        <end position="46"/>
    </location>
</feature>
<dbReference type="Proteomes" id="UP000291343">
    <property type="component" value="Unassembled WGS sequence"/>
</dbReference>
<evidence type="ECO:0000256" key="1">
    <source>
        <dbReference type="SAM" id="MobiDB-lite"/>
    </source>
</evidence>
<dbReference type="AlphaFoldDB" id="A0A482XFV9"/>
<proteinExistence type="predicted"/>
<comment type="caution">
    <text evidence="2">The sequence shown here is derived from an EMBL/GenBank/DDBJ whole genome shotgun (WGS) entry which is preliminary data.</text>
</comment>
<feature type="region of interest" description="Disordered" evidence="1">
    <location>
        <begin position="103"/>
        <end position="155"/>
    </location>
</feature>
<dbReference type="InParanoid" id="A0A482XFV9"/>
<accession>A0A482XFV9</accession>
<evidence type="ECO:0000313" key="3">
    <source>
        <dbReference type="Proteomes" id="UP000291343"/>
    </source>
</evidence>
<keyword evidence="3" id="KW-1185">Reference proteome</keyword>
<feature type="compositionally biased region" description="Polar residues" evidence="1">
    <location>
        <begin position="138"/>
        <end position="147"/>
    </location>
</feature>
<name>A0A482XFV9_LAOST</name>
<organism evidence="2 3">
    <name type="scientific">Laodelphax striatellus</name>
    <name type="common">Small brown planthopper</name>
    <name type="synonym">Delphax striatella</name>
    <dbReference type="NCBI Taxonomy" id="195883"/>
    <lineage>
        <taxon>Eukaryota</taxon>
        <taxon>Metazoa</taxon>
        <taxon>Ecdysozoa</taxon>
        <taxon>Arthropoda</taxon>
        <taxon>Hexapoda</taxon>
        <taxon>Insecta</taxon>
        <taxon>Pterygota</taxon>
        <taxon>Neoptera</taxon>
        <taxon>Paraneoptera</taxon>
        <taxon>Hemiptera</taxon>
        <taxon>Auchenorrhyncha</taxon>
        <taxon>Fulgoroidea</taxon>
        <taxon>Delphacidae</taxon>
        <taxon>Criomorphinae</taxon>
        <taxon>Laodelphax</taxon>
    </lineage>
</organism>
<evidence type="ECO:0000313" key="2">
    <source>
        <dbReference type="EMBL" id="RZF44158.1"/>
    </source>
</evidence>
<feature type="region of interest" description="Disordered" evidence="1">
    <location>
        <begin position="35"/>
        <end position="74"/>
    </location>
</feature>